<evidence type="ECO:0000256" key="6">
    <source>
        <dbReference type="ARBA" id="ARBA00022692"/>
    </source>
</evidence>
<feature type="transmembrane region" description="Helical" evidence="9">
    <location>
        <begin position="117"/>
        <end position="141"/>
    </location>
</feature>
<keyword evidence="7 9" id="KW-1133">Transmembrane helix</keyword>
<feature type="transmembrane region" description="Helical" evidence="9">
    <location>
        <begin position="424"/>
        <end position="443"/>
    </location>
</feature>
<feature type="transmembrane region" description="Helical" evidence="9">
    <location>
        <begin position="265"/>
        <end position="288"/>
    </location>
</feature>
<keyword evidence="3 9" id="KW-0813">Transport</keyword>
<comment type="similarity">
    <text evidence="2 10">Belongs to the binding-protein-dependent transport system permease family. CysTW subfamily.</text>
</comment>
<feature type="transmembrane region" description="Helical" evidence="9">
    <location>
        <begin position="350"/>
        <end position="371"/>
    </location>
</feature>
<dbReference type="GO" id="GO:0005886">
    <property type="term" value="C:plasma membrane"/>
    <property type="evidence" value="ECO:0007669"/>
    <property type="project" value="UniProtKB-SubCell"/>
</dbReference>
<evidence type="ECO:0000256" key="10">
    <source>
        <dbReference type="RuleBase" id="RU363054"/>
    </source>
</evidence>
<evidence type="ECO:0000256" key="5">
    <source>
        <dbReference type="ARBA" id="ARBA00022592"/>
    </source>
</evidence>
<dbReference type="Proteomes" id="UP000064249">
    <property type="component" value="Unassembled WGS sequence"/>
</dbReference>
<evidence type="ECO:0000313" key="12">
    <source>
        <dbReference type="EMBL" id="KUK46948.1"/>
    </source>
</evidence>
<dbReference type="GO" id="GO:0005315">
    <property type="term" value="F:phosphate transmembrane transporter activity"/>
    <property type="evidence" value="ECO:0007669"/>
    <property type="project" value="InterPro"/>
</dbReference>
<name>A0A117LH72_9CHLR</name>
<dbReference type="EMBL" id="LGFU01000003">
    <property type="protein sequence ID" value="KUK46948.1"/>
    <property type="molecule type" value="Genomic_DNA"/>
</dbReference>
<dbReference type="GO" id="GO:0006817">
    <property type="term" value="P:phosphate ion transport"/>
    <property type="evidence" value="ECO:0007669"/>
    <property type="project" value="UniProtKB-KW"/>
</dbReference>
<dbReference type="InterPro" id="IPR000515">
    <property type="entry name" value="MetI-like"/>
</dbReference>
<keyword evidence="4 10" id="KW-1003">Cell membrane</keyword>
<sequence length="453" mass="48805">MFNKLPNNQKKKPAIILFFFYLSVVCAITAIIASILNYLGIITLPISGVLSLITGGVLAVAFGLLAKGFWQGQNWARTSLVSLLLIGLIIILINYLFKFSSAVFAGKQVLTFKEILIYIGQFLLDTLKAGAIPGILFYYLYKADESFSETPTQRHMFDDLIKKFLLGTALSSIFIVVVIFLFTFMESEQAISEIGLKEMLTGTIWRPGSIIGTDEAQFGLVPMIIGSVYSTIGAVILGIPTSIGTAILLAEIVPNFVREIFRTAIELLSGIPSVVYGLFGMVVIAPLIRQIPVEGNTTGFGILNASIILAIMILPTVTNISEDAIRAVPSSYREASYALGATHWQTIKDVVLPAANSGIIAAIILGIGRALGETMALIMVIGNSIAIPTPVNDNPLSIIFSTARTLTGNIAVEINYAAGAHRSALFFTGVLLFVLLLIINRLANRIMKGNPKA</sequence>
<gene>
    <name evidence="12" type="ORF">XD73_0145</name>
</gene>
<dbReference type="PATRIC" id="fig|167964.4.peg.495"/>
<dbReference type="InterPro" id="IPR035906">
    <property type="entry name" value="MetI-like_sf"/>
</dbReference>
<dbReference type="PROSITE" id="PS50928">
    <property type="entry name" value="ABC_TM1"/>
    <property type="match status" value="1"/>
</dbReference>
<comment type="subcellular location">
    <subcellularLocation>
        <location evidence="1 9">Cell membrane</location>
        <topology evidence="1 9">Multi-pass membrane protein</topology>
    </subcellularLocation>
</comment>
<evidence type="ECO:0000256" key="8">
    <source>
        <dbReference type="ARBA" id="ARBA00023136"/>
    </source>
</evidence>
<evidence type="ECO:0000256" key="3">
    <source>
        <dbReference type="ARBA" id="ARBA00022448"/>
    </source>
</evidence>
<dbReference type="Pfam" id="PF00528">
    <property type="entry name" value="BPD_transp_1"/>
    <property type="match status" value="1"/>
</dbReference>
<dbReference type="PANTHER" id="PTHR30425">
    <property type="entry name" value="PHOSPHATE TRANSPORT SYSTEM PERMEASE PROTEIN PST"/>
    <property type="match status" value="1"/>
</dbReference>
<organism evidence="12 13">
    <name type="scientific">Anaerolinea thermophila</name>
    <dbReference type="NCBI Taxonomy" id="167964"/>
    <lineage>
        <taxon>Bacteria</taxon>
        <taxon>Bacillati</taxon>
        <taxon>Chloroflexota</taxon>
        <taxon>Anaerolineae</taxon>
        <taxon>Anaerolineales</taxon>
        <taxon>Anaerolineaceae</taxon>
        <taxon>Anaerolinea</taxon>
    </lineage>
</organism>
<feature type="transmembrane region" description="Helical" evidence="9">
    <location>
        <begin position="42"/>
        <end position="66"/>
    </location>
</feature>
<keyword evidence="8 9" id="KW-0472">Membrane</keyword>
<dbReference type="CDD" id="cd06261">
    <property type="entry name" value="TM_PBP2"/>
    <property type="match status" value="1"/>
</dbReference>
<dbReference type="NCBIfam" id="TIGR02138">
    <property type="entry name" value="phosphate_pstC"/>
    <property type="match status" value="1"/>
</dbReference>
<evidence type="ECO:0000256" key="4">
    <source>
        <dbReference type="ARBA" id="ARBA00022475"/>
    </source>
</evidence>
<accession>A0A117LH72</accession>
<evidence type="ECO:0000256" key="1">
    <source>
        <dbReference type="ARBA" id="ARBA00004651"/>
    </source>
</evidence>
<proteinExistence type="inferred from homology"/>
<evidence type="ECO:0000259" key="11">
    <source>
        <dbReference type="PROSITE" id="PS50928"/>
    </source>
</evidence>
<feature type="transmembrane region" description="Helical" evidence="9">
    <location>
        <begin position="164"/>
        <end position="185"/>
    </location>
</feature>
<reference evidence="12 13" key="1">
    <citation type="journal article" date="2015" name="MBio">
        <title>Genome-Resolved Metagenomic Analysis Reveals Roles for Candidate Phyla and Other Microbial Community Members in Biogeochemical Transformations in Oil Reservoirs.</title>
        <authorList>
            <person name="Hu P."/>
            <person name="Tom L."/>
            <person name="Singh A."/>
            <person name="Thomas B.C."/>
            <person name="Baker B.J."/>
            <person name="Piceno Y.M."/>
            <person name="Andersen G.L."/>
            <person name="Banfield J.F."/>
        </authorList>
    </citation>
    <scope>NUCLEOTIDE SEQUENCE [LARGE SCALE GENOMIC DNA]</scope>
    <source>
        <strain evidence="12">46_16</strain>
    </source>
</reference>
<dbReference type="InterPro" id="IPR051124">
    <property type="entry name" value="Phosphate_Transport_Permease"/>
</dbReference>
<dbReference type="SUPFAM" id="SSF161098">
    <property type="entry name" value="MetI-like"/>
    <property type="match status" value="1"/>
</dbReference>
<keyword evidence="6 9" id="KW-0812">Transmembrane</keyword>
<feature type="transmembrane region" description="Helical" evidence="9">
    <location>
        <begin position="300"/>
        <end position="317"/>
    </location>
</feature>
<protein>
    <recommendedName>
        <fullName evidence="10">Phosphate transport system permease protein</fullName>
    </recommendedName>
</protein>
<dbReference type="PANTHER" id="PTHR30425:SF1">
    <property type="entry name" value="PHOSPHATE TRANSPORT SYSTEM PERMEASE PROTEIN PSTC"/>
    <property type="match status" value="1"/>
</dbReference>
<feature type="transmembrane region" description="Helical" evidence="9">
    <location>
        <begin position="14"/>
        <end position="36"/>
    </location>
</feature>
<comment type="caution">
    <text evidence="10">Lacks conserved residue(s) required for the propagation of feature annotation.</text>
</comment>
<keyword evidence="5 10" id="KW-0592">Phosphate transport</keyword>
<dbReference type="InterPro" id="IPR011864">
    <property type="entry name" value="Phosphate_PstC"/>
</dbReference>
<feature type="transmembrane region" description="Helical" evidence="9">
    <location>
        <begin position="78"/>
        <end position="97"/>
    </location>
</feature>
<feature type="transmembrane region" description="Helical" evidence="9">
    <location>
        <begin position="228"/>
        <end position="253"/>
    </location>
</feature>
<comment type="caution">
    <text evidence="12">The sequence shown here is derived from an EMBL/GenBank/DDBJ whole genome shotgun (WGS) entry which is preliminary data.</text>
</comment>
<evidence type="ECO:0000313" key="13">
    <source>
        <dbReference type="Proteomes" id="UP000064249"/>
    </source>
</evidence>
<feature type="domain" description="ABC transmembrane type-1" evidence="11">
    <location>
        <begin position="224"/>
        <end position="443"/>
    </location>
</feature>
<dbReference type="AlphaFoldDB" id="A0A117LH72"/>
<dbReference type="Gene3D" id="1.10.3720.10">
    <property type="entry name" value="MetI-like"/>
    <property type="match status" value="1"/>
</dbReference>
<evidence type="ECO:0000256" key="2">
    <source>
        <dbReference type="ARBA" id="ARBA00007069"/>
    </source>
</evidence>
<evidence type="ECO:0000256" key="9">
    <source>
        <dbReference type="RuleBase" id="RU363032"/>
    </source>
</evidence>
<evidence type="ECO:0000256" key="7">
    <source>
        <dbReference type="ARBA" id="ARBA00022989"/>
    </source>
</evidence>
<comment type="function">
    <text evidence="10">Part of the binding-protein-dependent transport system for phosphate; probably responsible for the translocation of the substrate across the membrane.</text>
</comment>